<dbReference type="RefSeq" id="WP_032568242.1">
    <property type="nucleotide sequence ID" value="NZ_JAQDLP010000015.1"/>
</dbReference>
<comment type="caution">
    <text evidence="1">The sequence shown here is derived from an EMBL/GenBank/DDBJ whole genome shotgun (WGS) entry which is preliminary data.</text>
</comment>
<dbReference type="AlphaFoldDB" id="A0A2M9V4L2"/>
<dbReference type="Proteomes" id="UP000231846">
    <property type="component" value="Unassembled WGS sequence"/>
</dbReference>
<organism evidence="1 2">
    <name type="scientific">Bacteroides fragilis</name>
    <dbReference type="NCBI Taxonomy" id="817"/>
    <lineage>
        <taxon>Bacteria</taxon>
        <taxon>Pseudomonadati</taxon>
        <taxon>Bacteroidota</taxon>
        <taxon>Bacteroidia</taxon>
        <taxon>Bacteroidales</taxon>
        <taxon>Bacteroidaceae</taxon>
        <taxon>Bacteroides</taxon>
    </lineage>
</organism>
<evidence type="ECO:0000313" key="1">
    <source>
        <dbReference type="EMBL" id="PJY73558.1"/>
    </source>
</evidence>
<proteinExistence type="predicted"/>
<dbReference type="Pfam" id="PF20289">
    <property type="entry name" value="MComp1"/>
    <property type="match status" value="1"/>
</dbReference>
<dbReference type="EMBL" id="PDCW01000025">
    <property type="protein sequence ID" value="PJY73558.1"/>
    <property type="molecule type" value="Genomic_DNA"/>
</dbReference>
<protein>
    <submittedName>
        <fullName evidence="1">Uncharacterized protein</fullName>
    </submittedName>
</protein>
<accession>A0A2M9V4L2</accession>
<sequence>MNQARYRLKNIDVFGFAHDVYVVITDRMTPEELQGCWRDIRNEIMTEFQDKLTDDFSRWNVYVFYVVDDLNTLNGSLRYMIEHDTVSSRKILIDGRDIKDNENPYETVVKKYISYDILPAHKVDNEINPFEKSEDVMDLIKVYKR</sequence>
<dbReference type="InterPro" id="IPR046905">
    <property type="entry name" value="ABC-3C_MC1"/>
</dbReference>
<reference evidence="1 2" key="1">
    <citation type="journal article" date="2017" name="MBio">
        <title>Gut Symbiont Bacteroides fragilis Secretes a Eukaryotic-Like Ubiquitin Protein That Mediates Intraspecies Antagonism.</title>
        <authorList>
            <person name="Chatzidaki-Livanis M."/>
            <person name="Coyne M.J."/>
            <person name="Roelofs K.G."/>
            <person name="Gentyala R.R."/>
            <person name="Caldwell J.M."/>
            <person name="Comstock L.E."/>
        </authorList>
    </citation>
    <scope>NUCLEOTIDE SEQUENCE [LARGE SCALE GENOMIC DNA]</scope>
    <source>
        <strain evidence="1 2">12905</strain>
    </source>
</reference>
<evidence type="ECO:0000313" key="2">
    <source>
        <dbReference type="Proteomes" id="UP000231846"/>
    </source>
</evidence>
<name>A0A2M9V4L2_BACFG</name>
<gene>
    <name evidence="1" type="ORF">CQW34_03237</name>
</gene>